<keyword evidence="2" id="KW-0285">Flavoprotein</keyword>
<evidence type="ECO:0000256" key="2">
    <source>
        <dbReference type="ARBA" id="ARBA00022630"/>
    </source>
</evidence>
<dbReference type="PRINTS" id="PR00368">
    <property type="entry name" value="FADPNR"/>
</dbReference>
<dbReference type="GO" id="GO:0003954">
    <property type="term" value="F:NADH dehydrogenase activity"/>
    <property type="evidence" value="ECO:0007669"/>
    <property type="project" value="InterPro"/>
</dbReference>
<evidence type="ECO:0000313" key="7">
    <source>
        <dbReference type="EMBL" id="SHJ81898.1"/>
    </source>
</evidence>
<proteinExistence type="inferred from homology"/>
<comment type="similarity">
    <text evidence="1">Belongs to the NADH dehydrogenase family.</text>
</comment>
<dbReference type="InterPro" id="IPR036188">
    <property type="entry name" value="FAD/NAD-bd_sf"/>
</dbReference>
<evidence type="ECO:0000256" key="1">
    <source>
        <dbReference type="ARBA" id="ARBA00005272"/>
    </source>
</evidence>
<accession>A0A1M6MEP8</accession>
<dbReference type="PRINTS" id="PR00411">
    <property type="entry name" value="PNDRDTASEI"/>
</dbReference>
<feature type="domain" description="FAD/NAD(P)-binding" evidence="6">
    <location>
        <begin position="5"/>
        <end position="327"/>
    </location>
</feature>
<dbReference type="PANTHER" id="PTHR43706:SF45">
    <property type="entry name" value="NADH DEHYDROGENASE-LIKE PROTEIN RV1812C"/>
    <property type="match status" value="1"/>
</dbReference>
<evidence type="ECO:0000256" key="3">
    <source>
        <dbReference type="ARBA" id="ARBA00022827"/>
    </source>
</evidence>
<keyword evidence="8" id="KW-1185">Reference proteome</keyword>
<name>A0A1M6MEP8_9ACTN</name>
<reference evidence="7 8" key="1">
    <citation type="submission" date="2016-11" db="EMBL/GenBank/DDBJ databases">
        <authorList>
            <person name="Jaros S."/>
            <person name="Januszkiewicz K."/>
            <person name="Wedrychowicz H."/>
        </authorList>
    </citation>
    <scope>NUCLEOTIDE SEQUENCE [LARGE SCALE GENOMIC DNA]</scope>
    <source>
        <strain evidence="7 8">CGMCC 4.5723</strain>
    </source>
</reference>
<dbReference type="EMBL" id="FQZK01000010">
    <property type="protein sequence ID" value="SHJ81898.1"/>
    <property type="molecule type" value="Genomic_DNA"/>
</dbReference>
<dbReference type="InterPro" id="IPR045024">
    <property type="entry name" value="NDH-2"/>
</dbReference>
<dbReference type="AlphaFoldDB" id="A0A1M6MEP8"/>
<keyword evidence="5" id="KW-0520">NAD</keyword>
<dbReference type="STRING" id="758803.SAMN05421803_1109"/>
<dbReference type="RefSeq" id="WP_073380306.1">
    <property type="nucleotide sequence ID" value="NZ_FQZK01000010.1"/>
</dbReference>
<evidence type="ECO:0000256" key="4">
    <source>
        <dbReference type="ARBA" id="ARBA00023002"/>
    </source>
</evidence>
<dbReference type="Pfam" id="PF07992">
    <property type="entry name" value="Pyr_redox_2"/>
    <property type="match status" value="1"/>
</dbReference>
<organism evidence="7 8">
    <name type="scientific">Nocardiopsis flavescens</name>
    <dbReference type="NCBI Taxonomy" id="758803"/>
    <lineage>
        <taxon>Bacteria</taxon>
        <taxon>Bacillati</taxon>
        <taxon>Actinomycetota</taxon>
        <taxon>Actinomycetes</taxon>
        <taxon>Streptosporangiales</taxon>
        <taxon>Nocardiopsidaceae</taxon>
        <taxon>Nocardiopsis</taxon>
    </lineage>
</organism>
<evidence type="ECO:0000256" key="5">
    <source>
        <dbReference type="ARBA" id="ARBA00023027"/>
    </source>
</evidence>
<keyword evidence="3" id="KW-0274">FAD</keyword>
<evidence type="ECO:0000259" key="6">
    <source>
        <dbReference type="Pfam" id="PF07992"/>
    </source>
</evidence>
<dbReference type="PANTHER" id="PTHR43706">
    <property type="entry name" value="NADH DEHYDROGENASE"/>
    <property type="match status" value="1"/>
</dbReference>
<gene>
    <name evidence="7" type="ORF">SAMN05421803_1109</name>
</gene>
<dbReference type="OrthoDB" id="9781621at2"/>
<protein>
    <submittedName>
        <fullName evidence="7">NADH dehydrogenase</fullName>
    </submittedName>
</protein>
<dbReference type="SUPFAM" id="SSF51905">
    <property type="entry name" value="FAD/NAD(P)-binding domain"/>
    <property type="match status" value="1"/>
</dbReference>
<dbReference type="Proteomes" id="UP000184452">
    <property type="component" value="Unassembled WGS sequence"/>
</dbReference>
<dbReference type="Gene3D" id="3.50.50.100">
    <property type="match status" value="1"/>
</dbReference>
<sequence>MARPRIVVVGAGFGGIHALRRLERRIPAGAADIALIAPHDYMLYSPLLPQVASGLLTPQSVAMSVHRLTRETRLVPGHAVGVDTDDRVVVVRRATGELTPVRYDRLILAPGALTRAFDIPGLTEHAYGAKTLAEAVLLRDHVLAQLELANDSTDPVEREERCRFIVVGGGYTGVETAASLMRLCEEAARRYPELRSVIRWHLVDIAPKVLPELGDRLGRKALDLLRNLGIEVKLKVSVREVTADKVVLTDGRALPCRTLIWTAGVSPSPLMETLGSPTQRGRLEVGADLRVPDAPEVFALGDAAAVPDLSGDAPYCPPTAQYATRQAVTAADNAVASLLGRPLREFRHRDLGLVVDLSGKDALARVMDLELTGLAALGATRGYHLMAVPSPNARARILANWGIRALIGGDVSRMGFADDGRPSSFVANEAVDYLDAESAGREGARLLDNLRARYGDS</sequence>
<dbReference type="InterPro" id="IPR023753">
    <property type="entry name" value="FAD/NAD-binding_dom"/>
</dbReference>
<keyword evidence="4" id="KW-0560">Oxidoreductase</keyword>
<evidence type="ECO:0000313" key="8">
    <source>
        <dbReference type="Proteomes" id="UP000184452"/>
    </source>
</evidence>